<evidence type="ECO:0000313" key="1">
    <source>
        <dbReference type="EMBL" id="GAH36806.1"/>
    </source>
</evidence>
<dbReference type="EMBL" id="BARU01010750">
    <property type="protein sequence ID" value="GAH36806.1"/>
    <property type="molecule type" value="Genomic_DNA"/>
</dbReference>
<gene>
    <name evidence="1" type="ORF">S03H2_20401</name>
</gene>
<sequence>MVGAKLSFVNSDSITIDTLFLSSNKIDSTSYWSVNFGKYYLRKLFYTLILLSIKKKK</sequence>
<name>X1ETT0_9ZZZZ</name>
<reference evidence="1" key="1">
    <citation type="journal article" date="2014" name="Front. Microbiol.">
        <title>High frequency of phylogenetically diverse reductive dehalogenase-homologous genes in deep subseafloor sedimentary metagenomes.</title>
        <authorList>
            <person name="Kawai M."/>
            <person name="Futagami T."/>
            <person name="Toyoda A."/>
            <person name="Takaki Y."/>
            <person name="Nishi S."/>
            <person name="Hori S."/>
            <person name="Arai W."/>
            <person name="Tsubouchi T."/>
            <person name="Morono Y."/>
            <person name="Uchiyama I."/>
            <person name="Ito T."/>
            <person name="Fujiyama A."/>
            <person name="Inagaki F."/>
            <person name="Takami H."/>
        </authorList>
    </citation>
    <scope>NUCLEOTIDE SEQUENCE</scope>
    <source>
        <strain evidence="1">Expedition CK06-06</strain>
    </source>
</reference>
<accession>X1ETT0</accession>
<comment type="caution">
    <text evidence="1">The sequence shown here is derived from an EMBL/GenBank/DDBJ whole genome shotgun (WGS) entry which is preliminary data.</text>
</comment>
<protein>
    <submittedName>
        <fullName evidence="1">Uncharacterized protein</fullName>
    </submittedName>
</protein>
<proteinExistence type="predicted"/>
<dbReference type="AlphaFoldDB" id="X1ETT0"/>
<organism evidence="1">
    <name type="scientific">marine sediment metagenome</name>
    <dbReference type="NCBI Taxonomy" id="412755"/>
    <lineage>
        <taxon>unclassified sequences</taxon>
        <taxon>metagenomes</taxon>
        <taxon>ecological metagenomes</taxon>
    </lineage>
</organism>